<protein>
    <submittedName>
        <fullName evidence="1">Uncharacterized protein</fullName>
    </submittedName>
</protein>
<proteinExistence type="predicted"/>
<name>A0A6C0CHA5_9ZZZZ</name>
<organism evidence="1">
    <name type="scientific">viral metagenome</name>
    <dbReference type="NCBI Taxonomy" id="1070528"/>
    <lineage>
        <taxon>unclassified sequences</taxon>
        <taxon>metagenomes</taxon>
        <taxon>organismal metagenomes</taxon>
    </lineage>
</organism>
<dbReference type="EMBL" id="MN739417">
    <property type="protein sequence ID" value="QHT03821.1"/>
    <property type="molecule type" value="Genomic_DNA"/>
</dbReference>
<accession>A0A6C0CHA5</accession>
<dbReference type="AlphaFoldDB" id="A0A6C0CHA5"/>
<evidence type="ECO:0000313" key="1">
    <source>
        <dbReference type="EMBL" id="QHT03821.1"/>
    </source>
</evidence>
<reference evidence="1" key="1">
    <citation type="journal article" date="2020" name="Nature">
        <title>Giant virus diversity and host interactions through global metagenomics.</title>
        <authorList>
            <person name="Schulz F."/>
            <person name="Roux S."/>
            <person name="Paez-Espino D."/>
            <person name="Jungbluth S."/>
            <person name="Walsh D.A."/>
            <person name="Denef V.J."/>
            <person name="McMahon K.D."/>
            <person name="Konstantinidis K.T."/>
            <person name="Eloe-Fadrosh E.A."/>
            <person name="Kyrpides N.C."/>
            <person name="Woyke T."/>
        </authorList>
    </citation>
    <scope>NUCLEOTIDE SEQUENCE</scope>
    <source>
        <strain evidence="1">GVMAG-M-3300021120-1</strain>
    </source>
</reference>
<sequence>MNCEHCGKTLEPIEQGSPVGECCGELQYLDDDG</sequence>